<feature type="transmembrane region" description="Helical" evidence="1">
    <location>
        <begin position="28"/>
        <end position="45"/>
    </location>
</feature>
<feature type="transmembrane region" description="Helical" evidence="1">
    <location>
        <begin position="5"/>
        <end position="22"/>
    </location>
</feature>
<sequence>MIKKYLLPLALLIGIVWDVLFWKKAPGISFPVFIVICLAGAFFLLRSEGIIPSKANFLLVGLIVLLAVFTFIRKDPLTNILSYMLTLLFTAILAATYHNSAWTHYNLFKYVQEGFTVLGGLIVFPWKFIFFESKSSGEVNPAQKRSAILPILRGLLLAVPVLLVFTLLLSSADMVFSQRVEGLLQSFRIENIGEYFGQGILALLIAFMMIGLVKVAEVYGQKTETSDLAVKPFLGFTEGATVLSAVMVLFSVFVAIQFRYFFSGELNISQAGFTYAEYARRGFGELIWVAVFSLLMIQVLRTALKIETPKQRKLLTGLIVGLVALTLVILVSSYQRLSLYESAYGFSRLRTYSHFFILWLGLLLAGTVVLEIMNQPRAFANAVLAASLGFVLTLNLINVDAFIVRQNLNRAEQGMELDAQYLTTLSSDAIPGMAEEFNSEAYPADIRSGIGAALACQNERLTSEAQDSYRNRWPSFNLADWKARKVLDDNRTSISQYQILSDDYGNAIVMLDGEEFYCHLNIGFD</sequence>
<dbReference type="OrthoDB" id="9767931at2"/>
<feature type="transmembrane region" description="Helical" evidence="1">
    <location>
        <begin position="379"/>
        <end position="403"/>
    </location>
</feature>
<dbReference type="RefSeq" id="WP_116224962.1">
    <property type="nucleotide sequence ID" value="NZ_AP018437.1"/>
</dbReference>
<feature type="transmembrane region" description="Helical" evidence="1">
    <location>
        <begin position="355"/>
        <end position="373"/>
    </location>
</feature>
<evidence type="ECO:0000313" key="3">
    <source>
        <dbReference type="Proteomes" id="UP000256388"/>
    </source>
</evidence>
<feature type="transmembrane region" description="Helical" evidence="1">
    <location>
        <begin position="314"/>
        <end position="334"/>
    </location>
</feature>
<comment type="caution">
    <text evidence="2">The sequence shown here is derived from an EMBL/GenBank/DDBJ whole genome shotgun (WGS) entry which is preliminary data.</text>
</comment>
<feature type="transmembrane region" description="Helical" evidence="1">
    <location>
        <begin position="57"/>
        <end position="74"/>
    </location>
</feature>
<accession>A0A347ZQL4</accession>
<feature type="transmembrane region" description="Helical" evidence="1">
    <location>
        <begin position="196"/>
        <end position="219"/>
    </location>
</feature>
<proteinExistence type="predicted"/>
<feature type="transmembrane region" description="Helical" evidence="1">
    <location>
        <begin position="80"/>
        <end position="98"/>
    </location>
</feature>
<reference evidence="2 3" key="1">
    <citation type="submission" date="2018-08" db="EMBL/GenBank/DDBJ databases">
        <title>Genomic Encyclopedia of Type Strains, Phase IV (KMG-IV): sequencing the most valuable type-strain genomes for metagenomic binning, comparative biology and taxonomic classification.</title>
        <authorList>
            <person name="Goeker M."/>
        </authorList>
    </citation>
    <scope>NUCLEOTIDE SEQUENCE [LARGE SCALE GENOMIC DNA]</scope>
    <source>
        <strain evidence="2 3">DSM 23923</strain>
    </source>
</reference>
<feature type="transmembrane region" description="Helical" evidence="1">
    <location>
        <begin position="283"/>
        <end position="302"/>
    </location>
</feature>
<keyword evidence="1" id="KW-0472">Membrane</keyword>
<dbReference type="Pfam" id="PF13687">
    <property type="entry name" value="DUF4153"/>
    <property type="match status" value="1"/>
</dbReference>
<evidence type="ECO:0000313" key="2">
    <source>
        <dbReference type="EMBL" id="REG11849.1"/>
    </source>
</evidence>
<keyword evidence="1" id="KW-1133">Transmembrane helix</keyword>
<keyword evidence="1" id="KW-0812">Transmembrane</keyword>
<dbReference type="InterPro" id="IPR025291">
    <property type="entry name" value="DUF4153"/>
</dbReference>
<evidence type="ECO:0000256" key="1">
    <source>
        <dbReference type="SAM" id="Phobius"/>
    </source>
</evidence>
<dbReference type="EMBL" id="QUMS01000001">
    <property type="protein sequence ID" value="REG11849.1"/>
    <property type="molecule type" value="Genomic_DNA"/>
</dbReference>
<keyword evidence="3" id="KW-1185">Reference proteome</keyword>
<feature type="transmembrane region" description="Helical" evidence="1">
    <location>
        <begin position="110"/>
        <end position="131"/>
    </location>
</feature>
<protein>
    <submittedName>
        <fullName evidence="2">Uncharacterized protein DUF4173</fullName>
    </submittedName>
</protein>
<gene>
    <name evidence="2" type="ORF">DFR64_1743</name>
</gene>
<dbReference type="AlphaFoldDB" id="A0A347ZQL4"/>
<feature type="transmembrane region" description="Helical" evidence="1">
    <location>
        <begin position="239"/>
        <end position="262"/>
    </location>
</feature>
<dbReference type="Proteomes" id="UP000256388">
    <property type="component" value="Unassembled WGS sequence"/>
</dbReference>
<name>A0A347ZQL4_9CHLR</name>
<organism evidence="2 3">
    <name type="scientific">Pelolinea submarina</name>
    <dbReference type="NCBI Taxonomy" id="913107"/>
    <lineage>
        <taxon>Bacteria</taxon>
        <taxon>Bacillati</taxon>
        <taxon>Chloroflexota</taxon>
        <taxon>Anaerolineae</taxon>
        <taxon>Anaerolineales</taxon>
        <taxon>Anaerolineaceae</taxon>
        <taxon>Pelolinea</taxon>
    </lineage>
</organism>
<feature type="transmembrane region" description="Helical" evidence="1">
    <location>
        <begin position="151"/>
        <end position="176"/>
    </location>
</feature>